<evidence type="ECO:0000313" key="1">
    <source>
        <dbReference type="EMBL" id="AIU69073.1"/>
    </source>
</evidence>
<sequence length="221" mass="24441">MKGKVIFLILLLLGAYAYVNGYISPDDVRSAVNDLTGKENGDATSTLTPSEIPGNVSVSTVNGSTYVRLDVPAVNENLTGLLYRVAVERNATRVDAYYLGEPVLRLTKTNGSYTFEDIRTPEFRIRTDLALFDVNVFDVDVTNETAAVSLEYLADGGSFWNDYFKMAFAVLENAPWVEEVRITYIGERNATFSISSENLLHAWEGKLTAEELANAVREDST</sequence>
<organism evidence="1 2">
    <name type="scientific">Thermococcus eurythermalis</name>
    <dbReference type="NCBI Taxonomy" id="1505907"/>
    <lineage>
        <taxon>Archaea</taxon>
        <taxon>Methanobacteriati</taxon>
        <taxon>Methanobacteriota</taxon>
        <taxon>Thermococci</taxon>
        <taxon>Thermococcales</taxon>
        <taxon>Thermococcaceae</taxon>
        <taxon>Thermococcus</taxon>
    </lineage>
</organism>
<reference evidence="1 2" key="1">
    <citation type="journal article" date="2015" name="Int. J. Syst. Evol. Microbiol.">
        <title>Thermococcus eurythermalis sp. nov., a conditional piezophilic hyperthermophilic archaeon with a wide temperature range isolated from an oil-immersed chimney in the Guaymas Basin.</title>
        <authorList>
            <person name="Zhao W."/>
            <person name="Zeng X."/>
            <person name="Xiao X."/>
        </authorList>
    </citation>
    <scope>NUCLEOTIDE SEQUENCE [LARGE SCALE GENOMIC DNA]</scope>
    <source>
        <strain evidence="1 2">A501</strain>
    </source>
</reference>
<dbReference type="EMBL" id="CP008887">
    <property type="protein sequence ID" value="AIU69073.1"/>
    <property type="molecule type" value="Genomic_DNA"/>
</dbReference>
<keyword evidence="2" id="KW-1185">Reference proteome</keyword>
<dbReference type="STRING" id="1505907.TEU_01250"/>
<protein>
    <submittedName>
        <fullName evidence="1">Uncharacterized protein</fullName>
    </submittedName>
</protein>
<accession>A0A097QRH9</accession>
<dbReference type="RefSeq" id="WP_050002058.1">
    <property type="nucleotide sequence ID" value="NZ_CP008887.1"/>
</dbReference>
<dbReference type="GeneID" id="25152058"/>
<dbReference type="OrthoDB" id="102130at2157"/>
<dbReference type="KEGG" id="teu:TEU_01250"/>
<name>A0A097QRH9_9EURY</name>
<evidence type="ECO:0000313" key="2">
    <source>
        <dbReference type="Proteomes" id="UP000029980"/>
    </source>
</evidence>
<proteinExistence type="predicted"/>
<gene>
    <name evidence="1" type="ORF">TEU_01250</name>
</gene>
<dbReference type="AlphaFoldDB" id="A0A097QRH9"/>
<dbReference type="Proteomes" id="UP000029980">
    <property type="component" value="Chromosome"/>
</dbReference>
<dbReference type="HOGENOM" id="CLU_1248333_0_0_2"/>